<dbReference type="SUPFAM" id="SSF53098">
    <property type="entry name" value="Ribonuclease H-like"/>
    <property type="match status" value="1"/>
</dbReference>
<dbReference type="STRING" id="77586.A0A0D9V3R9"/>
<feature type="domain" description="3'-5' exonuclease" evidence="4">
    <location>
        <begin position="223"/>
        <end position="321"/>
    </location>
</feature>
<dbReference type="GO" id="GO:0005737">
    <property type="term" value="C:cytoplasm"/>
    <property type="evidence" value="ECO:0007669"/>
    <property type="project" value="TreeGrafter"/>
</dbReference>
<dbReference type="EnsemblPlants" id="LPERR01G21670.1">
    <property type="protein sequence ID" value="LPERR01G21670.1"/>
    <property type="gene ID" value="LPERR01G21670"/>
</dbReference>
<reference evidence="5" key="3">
    <citation type="submission" date="2015-04" db="UniProtKB">
        <authorList>
            <consortium name="EnsemblPlants"/>
        </authorList>
    </citation>
    <scope>IDENTIFICATION</scope>
</reference>
<dbReference type="GO" id="GO:0008408">
    <property type="term" value="F:3'-5' exonuclease activity"/>
    <property type="evidence" value="ECO:0007669"/>
    <property type="project" value="InterPro"/>
</dbReference>
<feature type="compositionally biased region" description="Low complexity" evidence="3">
    <location>
        <begin position="193"/>
        <end position="208"/>
    </location>
</feature>
<reference evidence="5 6" key="1">
    <citation type="submission" date="2012-08" db="EMBL/GenBank/DDBJ databases">
        <title>Oryza genome evolution.</title>
        <authorList>
            <person name="Wing R.A."/>
        </authorList>
    </citation>
    <scope>NUCLEOTIDE SEQUENCE</scope>
</reference>
<organism evidence="5 6">
    <name type="scientific">Leersia perrieri</name>
    <dbReference type="NCBI Taxonomy" id="77586"/>
    <lineage>
        <taxon>Eukaryota</taxon>
        <taxon>Viridiplantae</taxon>
        <taxon>Streptophyta</taxon>
        <taxon>Embryophyta</taxon>
        <taxon>Tracheophyta</taxon>
        <taxon>Spermatophyta</taxon>
        <taxon>Magnoliopsida</taxon>
        <taxon>Liliopsida</taxon>
        <taxon>Poales</taxon>
        <taxon>Poaceae</taxon>
        <taxon>BOP clade</taxon>
        <taxon>Oryzoideae</taxon>
        <taxon>Oryzeae</taxon>
        <taxon>Oryzinae</taxon>
        <taxon>Leersia</taxon>
    </lineage>
</organism>
<evidence type="ECO:0000256" key="3">
    <source>
        <dbReference type="SAM" id="MobiDB-lite"/>
    </source>
</evidence>
<dbReference type="InterPro" id="IPR036397">
    <property type="entry name" value="RNaseH_sf"/>
</dbReference>
<dbReference type="Gramene" id="LPERR01G21670.1">
    <property type="protein sequence ID" value="LPERR01G21670.1"/>
    <property type="gene ID" value="LPERR01G21670"/>
</dbReference>
<feature type="region of interest" description="Disordered" evidence="3">
    <location>
        <begin position="1"/>
        <end position="82"/>
    </location>
</feature>
<keyword evidence="6" id="KW-1185">Reference proteome</keyword>
<evidence type="ECO:0000256" key="2">
    <source>
        <dbReference type="ARBA" id="ARBA00022801"/>
    </source>
</evidence>
<dbReference type="PANTHER" id="PTHR13620:SF123">
    <property type="entry name" value="OS11G0222320 PROTEIN"/>
    <property type="match status" value="1"/>
</dbReference>
<evidence type="ECO:0000259" key="4">
    <source>
        <dbReference type="Pfam" id="PF01612"/>
    </source>
</evidence>
<dbReference type="Pfam" id="PF01612">
    <property type="entry name" value="DNA_pol_A_exo1"/>
    <property type="match status" value="1"/>
</dbReference>
<keyword evidence="2" id="KW-0378">Hydrolase</keyword>
<feature type="compositionally biased region" description="Basic residues" evidence="3">
    <location>
        <begin position="61"/>
        <end position="71"/>
    </location>
</feature>
<feature type="compositionally biased region" description="Polar residues" evidence="3">
    <location>
        <begin position="7"/>
        <end position="26"/>
    </location>
</feature>
<sequence>MMRRHPSSASTQARTTCDSSTASKTHASVVPTMAVGLLPPLTHGEGSPPSTTSPEGDSHSRRSRCLGRLRPHTSPTTPDSLLASLPAITCSSTTSSNPPHPSCDCVVATHSSTSIALLTVPHSQPSAACDVPWCSLPKVRSARSCGSSSRPTSCHRPSLASTRAPHASCASLTASVTRTSTAPTIEAGSLSQLTCGDGSLSSTSSPEEGSCDRRHHEGESGLIVGIDTEWRECGRNDHGGKCYKVAVLQLCVIHCCLVFPLSWRENTPPPLPKLAEFLANLAVWFVGVGVDDDMKRLAKNCNLHVASVVDLGYVAAAVLARCSWSDGLLPMLLAIIVRHLNCLVGLRHLNCLPDHTSFLSACHVWHAKAPLAKGPQRGVSWILLPRRDASPSFFSFNPGTMHRIPPTWLDGLPPELLAIIVLHINCLCRPRFILSRLLWVARSGAPRQGPAAQVAVAPPHDPRHAAVLLQLPLGRLRCRHHMLLRNVVFSALPTLHDHVTATHIASAANITFM</sequence>
<feature type="region of interest" description="Disordered" evidence="3">
    <location>
        <begin position="193"/>
        <end position="216"/>
    </location>
</feature>
<keyword evidence="1" id="KW-0540">Nuclease</keyword>
<dbReference type="GO" id="GO:0003676">
    <property type="term" value="F:nucleic acid binding"/>
    <property type="evidence" value="ECO:0007669"/>
    <property type="project" value="InterPro"/>
</dbReference>
<dbReference type="InterPro" id="IPR012337">
    <property type="entry name" value="RNaseH-like_sf"/>
</dbReference>
<dbReference type="Proteomes" id="UP000032180">
    <property type="component" value="Chromosome 1"/>
</dbReference>
<dbReference type="InterPro" id="IPR051132">
    <property type="entry name" value="3-5_Exonuclease_domain"/>
</dbReference>
<evidence type="ECO:0000313" key="6">
    <source>
        <dbReference type="Proteomes" id="UP000032180"/>
    </source>
</evidence>
<dbReference type="InterPro" id="IPR002562">
    <property type="entry name" value="3'-5'_exonuclease_dom"/>
</dbReference>
<proteinExistence type="predicted"/>
<dbReference type="PANTHER" id="PTHR13620">
    <property type="entry name" value="3-5 EXONUCLEASE"/>
    <property type="match status" value="1"/>
</dbReference>
<dbReference type="HOGENOM" id="CLU_531429_0_0_1"/>
<evidence type="ECO:0000313" key="5">
    <source>
        <dbReference type="EnsemblPlants" id="LPERR01G21670.1"/>
    </source>
</evidence>
<dbReference type="AlphaFoldDB" id="A0A0D9V3R9"/>
<accession>A0A0D9V3R9</accession>
<dbReference type="Gene3D" id="3.30.420.10">
    <property type="entry name" value="Ribonuclease H-like superfamily/Ribonuclease H"/>
    <property type="match status" value="1"/>
</dbReference>
<protein>
    <recommendedName>
        <fullName evidence="4">3'-5' exonuclease domain-containing protein</fullName>
    </recommendedName>
</protein>
<name>A0A0D9V3R9_9ORYZ</name>
<dbReference type="GO" id="GO:0006139">
    <property type="term" value="P:nucleobase-containing compound metabolic process"/>
    <property type="evidence" value="ECO:0007669"/>
    <property type="project" value="InterPro"/>
</dbReference>
<evidence type="ECO:0000256" key="1">
    <source>
        <dbReference type="ARBA" id="ARBA00022722"/>
    </source>
</evidence>
<reference evidence="6" key="2">
    <citation type="submission" date="2013-12" db="EMBL/GenBank/DDBJ databases">
        <authorList>
            <person name="Yu Y."/>
            <person name="Lee S."/>
            <person name="de Baynast K."/>
            <person name="Wissotski M."/>
            <person name="Liu L."/>
            <person name="Talag J."/>
            <person name="Goicoechea J."/>
            <person name="Angelova A."/>
            <person name="Jetty R."/>
            <person name="Kudrna D."/>
            <person name="Golser W."/>
            <person name="Rivera L."/>
            <person name="Zhang J."/>
            <person name="Wing R."/>
        </authorList>
    </citation>
    <scope>NUCLEOTIDE SEQUENCE</scope>
</reference>
<dbReference type="GO" id="GO:0005634">
    <property type="term" value="C:nucleus"/>
    <property type="evidence" value="ECO:0007669"/>
    <property type="project" value="TreeGrafter"/>
</dbReference>